<evidence type="ECO:0000256" key="1">
    <source>
        <dbReference type="ARBA" id="ARBA00004651"/>
    </source>
</evidence>
<dbReference type="Pfam" id="PF01032">
    <property type="entry name" value="FecCD"/>
    <property type="match status" value="1"/>
</dbReference>
<dbReference type="SUPFAM" id="SSF81345">
    <property type="entry name" value="ABC transporter involved in vitamin B12 uptake, BtuC"/>
    <property type="match status" value="1"/>
</dbReference>
<sequence length="339" mass="35499">MPHLGRGGYVIKVAIMAAVLLVVYLASFHFGSVDISAPMVIDILRSRFMAVEQTWTGVQDSIVFKVRFPQITLAVLIGGALSASGASYQTVFKNPMVSSDILGVSAGAGFGAAVAMLAGASWWQIQAAAFVFGILAVTTAYLIGSVFGRQNLTVLVLAGVVVSSFFSSLVSIVKTVADTDSVLPSITFWLMGSLNKGDLNDLAVVVPSVVISMGLLFAFRHKIDALAAGEDEARAMGVNVTLVKVVVIAASTLMTASSVAVAGIIGWIGMVIPHMARAFTGASYSKLLTASFLMGGVFLVLIDDLIRSTVAALPLGVLTALIGTPLFVALLIRTRKEWL</sequence>
<comment type="similarity">
    <text evidence="2">Belongs to the binding-protein-dependent transport system permease family. FecCD subfamily.</text>
</comment>
<dbReference type="PANTHER" id="PTHR30472:SF70">
    <property type="entry name" value="MOLYBDATE IMPORT SYSTEM PERMEASE PROTEIN MOLB"/>
    <property type="match status" value="1"/>
</dbReference>
<keyword evidence="7 8" id="KW-0472">Membrane</keyword>
<dbReference type="CDD" id="cd06550">
    <property type="entry name" value="TM_ABC_iron-siderophores_like"/>
    <property type="match status" value="1"/>
</dbReference>
<name>A0A6M8J6P1_9ACTN</name>
<organism evidence="9 10">
    <name type="scientific">Berryella wangjianweii</name>
    <dbReference type="NCBI Taxonomy" id="2734634"/>
    <lineage>
        <taxon>Bacteria</taxon>
        <taxon>Bacillati</taxon>
        <taxon>Actinomycetota</taxon>
        <taxon>Coriobacteriia</taxon>
        <taxon>Eggerthellales</taxon>
        <taxon>Eggerthellaceae</taxon>
        <taxon>Berryella</taxon>
    </lineage>
</organism>
<feature type="transmembrane region" description="Helical" evidence="8">
    <location>
        <begin position="129"/>
        <end position="147"/>
    </location>
</feature>
<feature type="transmembrane region" description="Helical" evidence="8">
    <location>
        <begin position="284"/>
        <end position="302"/>
    </location>
</feature>
<feature type="transmembrane region" description="Helical" evidence="8">
    <location>
        <begin position="9"/>
        <end position="30"/>
    </location>
</feature>
<gene>
    <name evidence="9" type="ORF">HLV38_02185</name>
</gene>
<dbReference type="InterPro" id="IPR037294">
    <property type="entry name" value="ABC_BtuC-like"/>
</dbReference>
<evidence type="ECO:0000256" key="6">
    <source>
        <dbReference type="ARBA" id="ARBA00022989"/>
    </source>
</evidence>
<accession>A0A6M8J6P1</accession>
<dbReference type="Proteomes" id="UP000503297">
    <property type="component" value="Chromosome"/>
</dbReference>
<evidence type="ECO:0000256" key="5">
    <source>
        <dbReference type="ARBA" id="ARBA00022692"/>
    </source>
</evidence>
<dbReference type="GO" id="GO:0033214">
    <property type="term" value="P:siderophore-iron import into cell"/>
    <property type="evidence" value="ECO:0007669"/>
    <property type="project" value="TreeGrafter"/>
</dbReference>
<evidence type="ECO:0000256" key="7">
    <source>
        <dbReference type="ARBA" id="ARBA00023136"/>
    </source>
</evidence>
<evidence type="ECO:0000313" key="9">
    <source>
        <dbReference type="EMBL" id="QKF07069.1"/>
    </source>
</evidence>
<dbReference type="GO" id="GO:0005886">
    <property type="term" value="C:plasma membrane"/>
    <property type="evidence" value="ECO:0007669"/>
    <property type="project" value="UniProtKB-SubCell"/>
</dbReference>
<evidence type="ECO:0000256" key="3">
    <source>
        <dbReference type="ARBA" id="ARBA00022448"/>
    </source>
</evidence>
<feature type="transmembrane region" description="Helical" evidence="8">
    <location>
        <begin position="71"/>
        <end position="89"/>
    </location>
</feature>
<keyword evidence="6 8" id="KW-1133">Transmembrane helix</keyword>
<dbReference type="InterPro" id="IPR000522">
    <property type="entry name" value="ABC_transptr_permease_BtuC"/>
</dbReference>
<feature type="transmembrane region" description="Helical" evidence="8">
    <location>
        <begin position="202"/>
        <end position="219"/>
    </location>
</feature>
<dbReference type="KEGG" id="bwa:HLV38_02185"/>
<reference evidence="10" key="1">
    <citation type="submission" date="2020-05" db="EMBL/GenBank/DDBJ databases">
        <title>Novel species in genus Nocardioides.</title>
        <authorList>
            <person name="Zhang G."/>
        </authorList>
    </citation>
    <scope>NUCLEOTIDE SEQUENCE [LARGE SCALE GENOMIC DNA]</scope>
    <source>
        <strain evidence="10">zg-1050</strain>
    </source>
</reference>
<feature type="transmembrane region" description="Helical" evidence="8">
    <location>
        <begin position="309"/>
        <end position="332"/>
    </location>
</feature>
<feature type="transmembrane region" description="Helical" evidence="8">
    <location>
        <begin position="154"/>
        <end position="173"/>
    </location>
</feature>
<feature type="transmembrane region" description="Helical" evidence="8">
    <location>
        <begin position="101"/>
        <end position="123"/>
    </location>
</feature>
<keyword evidence="5 8" id="KW-0812">Transmembrane</keyword>
<protein>
    <submittedName>
        <fullName evidence="9">Iron ABC transporter permease</fullName>
    </submittedName>
</protein>
<proteinExistence type="inferred from homology"/>
<dbReference type="PANTHER" id="PTHR30472">
    <property type="entry name" value="FERRIC ENTEROBACTIN TRANSPORT SYSTEM PERMEASE PROTEIN"/>
    <property type="match status" value="1"/>
</dbReference>
<comment type="subcellular location">
    <subcellularLocation>
        <location evidence="1">Cell membrane</location>
        <topology evidence="1">Multi-pass membrane protein</topology>
    </subcellularLocation>
</comment>
<evidence type="ECO:0000256" key="4">
    <source>
        <dbReference type="ARBA" id="ARBA00022475"/>
    </source>
</evidence>
<evidence type="ECO:0000256" key="8">
    <source>
        <dbReference type="SAM" id="Phobius"/>
    </source>
</evidence>
<dbReference type="GO" id="GO:0022857">
    <property type="term" value="F:transmembrane transporter activity"/>
    <property type="evidence" value="ECO:0007669"/>
    <property type="project" value="InterPro"/>
</dbReference>
<dbReference type="AlphaFoldDB" id="A0A6M8J6P1"/>
<evidence type="ECO:0000256" key="2">
    <source>
        <dbReference type="ARBA" id="ARBA00007935"/>
    </source>
</evidence>
<dbReference type="Gene3D" id="1.10.3470.10">
    <property type="entry name" value="ABC transporter involved in vitamin B12 uptake, BtuC"/>
    <property type="match status" value="1"/>
</dbReference>
<keyword evidence="4" id="KW-1003">Cell membrane</keyword>
<feature type="transmembrane region" description="Helical" evidence="8">
    <location>
        <begin position="240"/>
        <end position="272"/>
    </location>
</feature>
<keyword evidence="3" id="KW-0813">Transport</keyword>
<dbReference type="EMBL" id="CP053716">
    <property type="protein sequence ID" value="QKF07069.1"/>
    <property type="molecule type" value="Genomic_DNA"/>
</dbReference>
<keyword evidence="10" id="KW-1185">Reference proteome</keyword>
<evidence type="ECO:0000313" key="10">
    <source>
        <dbReference type="Proteomes" id="UP000503297"/>
    </source>
</evidence>